<keyword evidence="4 10" id="KW-0812">Transmembrane</keyword>
<evidence type="ECO:0000256" key="8">
    <source>
        <dbReference type="ARBA" id="ARBA00032707"/>
    </source>
</evidence>
<dbReference type="InterPro" id="IPR000326">
    <property type="entry name" value="PAP2/HPO"/>
</dbReference>
<feature type="domain" description="Phosphatidic acid phosphatase type 2/haloperoxidase" evidence="11">
    <location>
        <begin position="111"/>
        <end position="220"/>
    </location>
</feature>
<evidence type="ECO:0000259" key="11">
    <source>
        <dbReference type="SMART" id="SM00014"/>
    </source>
</evidence>
<dbReference type="GO" id="GO:0050380">
    <property type="term" value="F:undecaprenyl-diphosphatase activity"/>
    <property type="evidence" value="ECO:0007669"/>
    <property type="project" value="UniProtKB-EC"/>
</dbReference>
<reference evidence="12 13" key="1">
    <citation type="submission" date="2018-06" db="EMBL/GenBank/DDBJ databases">
        <authorList>
            <consortium name="Pathogen Informatics"/>
            <person name="Doyle S."/>
        </authorList>
    </citation>
    <scope>NUCLEOTIDE SEQUENCE [LARGE SCALE GENOMIC DNA]</scope>
    <source>
        <strain evidence="12 13">NCTC11091</strain>
    </source>
</reference>
<evidence type="ECO:0000256" key="6">
    <source>
        <dbReference type="ARBA" id="ARBA00022989"/>
    </source>
</evidence>
<evidence type="ECO:0000256" key="4">
    <source>
        <dbReference type="ARBA" id="ARBA00022692"/>
    </source>
</evidence>
<dbReference type="Proteomes" id="UP000255193">
    <property type="component" value="Unassembled WGS sequence"/>
</dbReference>
<proteinExistence type="predicted"/>
<comment type="catalytic activity">
    <reaction evidence="9">
        <text>di-trans,octa-cis-undecaprenyl diphosphate + H2O = di-trans,octa-cis-undecaprenyl phosphate + phosphate + H(+)</text>
        <dbReference type="Rhea" id="RHEA:28094"/>
        <dbReference type="ChEBI" id="CHEBI:15377"/>
        <dbReference type="ChEBI" id="CHEBI:15378"/>
        <dbReference type="ChEBI" id="CHEBI:43474"/>
        <dbReference type="ChEBI" id="CHEBI:58405"/>
        <dbReference type="ChEBI" id="CHEBI:60392"/>
        <dbReference type="EC" id="3.6.1.27"/>
    </reaction>
</comment>
<dbReference type="PANTHER" id="PTHR14969:SF62">
    <property type="entry name" value="DECAPRENYLPHOSPHORYL-5-PHOSPHORIBOSE PHOSPHATASE RV3807C-RELATED"/>
    <property type="match status" value="1"/>
</dbReference>
<evidence type="ECO:0000313" key="12">
    <source>
        <dbReference type="EMBL" id="STY95686.1"/>
    </source>
</evidence>
<gene>
    <name evidence="12" type="ORF">NCTC11091_01484</name>
</gene>
<dbReference type="Gene3D" id="1.20.144.10">
    <property type="entry name" value="Phosphatidic acid phosphatase type 2/haloperoxidase"/>
    <property type="match status" value="1"/>
</dbReference>
<evidence type="ECO:0000313" key="13">
    <source>
        <dbReference type="Proteomes" id="UP000255193"/>
    </source>
</evidence>
<feature type="transmembrane region" description="Helical" evidence="10">
    <location>
        <begin position="84"/>
        <end position="100"/>
    </location>
</feature>
<protein>
    <recommendedName>
        <fullName evidence="2">undecaprenyl-diphosphate phosphatase</fullName>
        <ecNumber evidence="2">3.6.1.27</ecNumber>
    </recommendedName>
    <alternativeName>
        <fullName evidence="8">Undecaprenyl pyrophosphate phosphatase</fullName>
    </alternativeName>
</protein>
<accession>A0A378Q595</accession>
<keyword evidence="7 10" id="KW-0472">Membrane</keyword>
<dbReference type="SUPFAM" id="SSF48317">
    <property type="entry name" value="Acid phosphatase/Vanadium-dependent haloperoxidase"/>
    <property type="match status" value="1"/>
</dbReference>
<evidence type="ECO:0000256" key="3">
    <source>
        <dbReference type="ARBA" id="ARBA00022475"/>
    </source>
</evidence>
<name>A0A378Q595_9GAMM</name>
<keyword evidence="3" id="KW-1003">Cell membrane</keyword>
<evidence type="ECO:0000256" key="5">
    <source>
        <dbReference type="ARBA" id="ARBA00022801"/>
    </source>
</evidence>
<dbReference type="InterPro" id="IPR036938">
    <property type="entry name" value="PAP2/HPO_sf"/>
</dbReference>
<keyword evidence="6 10" id="KW-1133">Transmembrane helix</keyword>
<dbReference type="SMART" id="SM00014">
    <property type="entry name" value="acidPPc"/>
    <property type="match status" value="1"/>
</dbReference>
<evidence type="ECO:0000256" key="9">
    <source>
        <dbReference type="ARBA" id="ARBA00047594"/>
    </source>
</evidence>
<evidence type="ECO:0000256" key="2">
    <source>
        <dbReference type="ARBA" id="ARBA00012374"/>
    </source>
</evidence>
<sequence length="226" mass="25497">MKQRVTQPRTTPSHAGDVLTYPSDIVLPKTMQQFYDYLERKPRLHHLHQRLLKWDARLTIRANRWSHRELIGQFFKVISRLGDGWFWAAAVITMIGVLAVQGRAPLSIALAALVILLTSYSGYRLYRFLKRHTVRPRPYQVHQAIVLKERPLDVFSFPSGHTLQAVLFTLLIGSQTPVLLWVLAPFTALVALSRLVLGLHYPTDVLVGAGIGASFAMAAQLVLTLV</sequence>
<dbReference type="Pfam" id="PF01569">
    <property type="entry name" value="PAP2"/>
    <property type="match status" value="1"/>
</dbReference>
<comment type="subcellular location">
    <subcellularLocation>
        <location evidence="1">Cell membrane</location>
        <topology evidence="1">Multi-pass membrane protein</topology>
    </subcellularLocation>
</comment>
<dbReference type="EMBL" id="UGQA01000001">
    <property type="protein sequence ID" value="STY95686.1"/>
    <property type="molecule type" value="Genomic_DNA"/>
</dbReference>
<feature type="transmembrane region" description="Helical" evidence="10">
    <location>
        <begin position="106"/>
        <end position="126"/>
    </location>
</feature>
<feature type="transmembrane region" description="Helical" evidence="10">
    <location>
        <begin position="205"/>
        <end position="225"/>
    </location>
</feature>
<organism evidence="12 13">
    <name type="scientific">Faucicola atlantae</name>
    <dbReference type="NCBI Taxonomy" id="34059"/>
    <lineage>
        <taxon>Bacteria</taxon>
        <taxon>Pseudomonadati</taxon>
        <taxon>Pseudomonadota</taxon>
        <taxon>Gammaproteobacteria</taxon>
        <taxon>Moraxellales</taxon>
        <taxon>Moraxellaceae</taxon>
        <taxon>Faucicola</taxon>
    </lineage>
</organism>
<dbReference type="AlphaFoldDB" id="A0A378Q595"/>
<dbReference type="EC" id="3.6.1.27" evidence="2"/>
<evidence type="ECO:0000256" key="10">
    <source>
        <dbReference type="SAM" id="Phobius"/>
    </source>
</evidence>
<evidence type="ECO:0000256" key="1">
    <source>
        <dbReference type="ARBA" id="ARBA00004651"/>
    </source>
</evidence>
<evidence type="ECO:0000256" key="7">
    <source>
        <dbReference type="ARBA" id="ARBA00023136"/>
    </source>
</evidence>
<dbReference type="GO" id="GO:0005886">
    <property type="term" value="C:plasma membrane"/>
    <property type="evidence" value="ECO:0007669"/>
    <property type="project" value="UniProtKB-SubCell"/>
</dbReference>
<keyword evidence="5" id="KW-0378">Hydrolase</keyword>
<dbReference type="PANTHER" id="PTHR14969">
    <property type="entry name" value="SPHINGOSINE-1-PHOSPHATE PHOSPHOHYDROLASE"/>
    <property type="match status" value="1"/>
</dbReference>